<feature type="region of interest" description="Disordered" evidence="7">
    <location>
        <begin position="297"/>
        <end position="318"/>
    </location>
</feature>
<feature type="domain" description="Major facilitator superfamily (MFS) profile" evidence="9">
    <location>
        <begin position="69"/>
        <end position="570"/>
    </location>
</feature>
<dbReference type="EMBL" id="CH916370">
    <property type="protein sequence ID" value="EDW00207.1"/>
    <property type="molecule type" value="Genomic_DNA"/>
</dbReference>
<dbReference type="HOGENOM" id="CLU_001265_46_15_1"/>
<feature type="transmembrane region" description="Helical" evidence="8">
    <location>
        <begin position="341"/>
        <end position="362"/>
    </location>
</feature>
<keyword evidence="11" id="KW-1185">Reference proteome</keyword>
<evidence type="ECO:0000256" key="3">
    <source>
        <dbReference type="ARBA" id="ARBA00022448"/>
    </source>
</evidence>
<evidence type="ECO:0000256" key="7">
    <source>
        <dbReference type="SAM" id="MobiDB-lite"/>
    </source>
</evidence>
<dbReference type="Gene3D" id="1.20.1250.20">
    <property type="entry name" value="MFS general substrate transporter like domains"/>
    <property type="match status" value="1"/>
</dbReference>
<dbReference type="PhylomeDB" id="B4JKV4"/>
<evidence type="ECO:0000313" key="10">
    <source>
        <dbReference type="EMBL" id="EDW00207.1"/>
    </source>
</evidence>
<evidence type="ECO:0000259" key="9">
    <source>
        <dbReference type="PROSITE" id="PS50850"/>
    </source>
</evidence>
<dbReference type="KEGG" id="dgr:6564653"/>
<keyword evidence="4 8" id="KW-0812">Transmembrane</keyword>
<dbReference type="SUPFAM" id="SSF103473">
    <property type="entry name" value="MFS general substrate transporter"/>
    <property type="match status" value="1"/>
</dbReference>
<feature type="transmembrane region" description="Helical" evidence="8">
    <location>
        <begin position="107"/>
        <end position="126"/>
    </location>
</feature>
<reference evidence="10 11" key="1">
    <citation type="journal article" date="2007" name="Nature">
        <title>Evolution of genes and genomes on the Drosophila phylogeny.</title>
        <authorList>
            <consortium name="Drosophila 12 Genomes Consortium"/>
            <person name="Clark A.G."/>
            <person name="Eisen M.B."/>
            <person name="Smith D.R."/>
            <person name="Bergman C.M."/>
            <person name="Oliver B."/>
            <person name="Markow T.A."/>
            <person name="Kaufman T.C."/>
            <person name="Kellis M."/>
            <person name="Gelbart W."/>
            <person name="Iyer V.N."/>
            <person name="Pollard D.A."/>
            <person name="Sackton T.B."/>
            <person name="Larracuente A.M."/>
            <person name="Singh N.D."/>
            <person name="Abad J.P."/>
            <person name="Abt D.N."/>
            <person name="Adryan B."/>
            <person name="Aguade M."/>
            <person name="Akashi H."/>
            <person name="Anderson W.W."/>
            <person name="Aquadro C.F."/>
            <person name="Ardell D.H."/>
            <person name="Arguello R."/>
            <person name="Artieri C.G."/>
            <person name="Barbash D.A."/>
            <person name="Barker D."/>
            <person name="Barsanti P."/>
            <person name="Batterham P."/>
            <person name="Batzoglou S."/>
            <person name="Begun D."/>
            <person name="Bhutkar A."/>
            <person name="Blanco E."/>
            <person name="Bosak S.A."/>
            <person name="Bradley R.K."/>
            <person name="Brand A.D."/>
            <person name="Brent M.R."/>
            <person name="Brooks A.N."/>
            <person name="Brown R.H."/>
            <person name="Butlin R.K."/>
            <person name="Caggese C."/>
            <person name="Calvi B.R."/>
            <person name="Bernardo de Carvalho A."/>
            <person name="Caspi A."/>
            <person name="Castrezana S."/>
            <person name="Celniker S.E."/>
            <person name="Chang J.L."/>
            <person name="Chapple C."/>
            <person name="Chatterji S."/>
            <person name="Chinwalla A."/>
            <person name="Civetta A."/>
            <person name="Clifton S.W."/>
            <person name="Comeron J.M."/>
            <person name="Costello J.C."/>
            <person name="Coyne J.A."/>
            <person name="Daub J."/>
            <person name="David R.G."/>
            <person name="Delcher A.L."/>
            <person name="Delehaunty K."/>
            <person name="Do C.B."/>
            <person name="Ebling H."/>
            <person name="Edwards K."/>
            <person name="Eickbush T."/>
            <person name="Evans J.D."/>
            <person name="Filipski A."/>
            <person name="Findeiss S."/>
            <person name="Freyhult E."/>
            <person name="Fulton L."/>
            <person name="Fulton R."/>
            <person name="Garcia A.C."/>
            <person name="Gardiner A."/>
            <person name="Garfield D.A."/>
            <person name="Garvin B.E."/>
            <person name="Gibson G."/>
            <person name="Gilbert D."/>
            <person name="Gnerre S."/>
            <person name="Godfrey J."/>
            <person name="Good R."/>
            <person name="Gotea V."/>
            <person name="Gravely B."/>
            <person name="Greenberg A.J."/>
            <person name="Griffiths-Jones S."/>
            <person name="Gross S."/>
            <person name="Guigo R."/>
            <person name="Gustafson E.A."/>
            <person name="Haerty W."/>
            <person name="Hahn M.W."/>
            <person name="Halligan D.L."/>
            <person name="Halpern A.L."/>
            <person name="Halter G.M."/>
            <person name="Han M.V."/>
            <person name="Heger A."/>
            <person name="Hillier L."/>
            <person name="Hinrichs A.S."/>
            <person name="Holmes I."/>
            <person name="Hoskins R.A."/>
            <person name="Hubisz M.J."/>
            <person name="Hultmark D."/>
            <person name="Huntley M.A."/>
            <person name="Jaffe D.B."/>
            <person name="Jagadeeshan S."/>
            <person name="Jeck W.R."/>
            <person name="Johnson J."/>
            <person name="Jones C.D."/>
            <person name="Jordan W.C."/>
            <person name="Karpen G.H."/>
            <person name="Kataoka E."/>
            <person name="Keightley P.D."/>
            <person name="Kheradpour P."/>
            <person name="Kirkness E.F."/>
            <person name="Koerich L.B."/>
            <person name="Kristiansen K."/>
            <person name="Kudrna D."/>
            <person name="Kulathinal R.J."/>
            <person name="Kumar S."/>
            <person name="Kwok R."/>
            <person name="Lander E."/>
            <person name="Langley C.H."/>
            <person name="Lapoint R."/>
            <person name="Lazzaro B.P."/>
            <person name="Lee S.J."/>
            <person name="Levesque L."/>
            <person name="Li R."/>
            <person name="Lin C.F."/>
            <person name="Lin M.F."/>
            <person name="Lindblad-Toh K."/>
            <person name="Llopart A."/>
            <person name="Long M."/>
            <person name="Low L."/>
            <person name="Lozovsky E."/>
            <person name="Lu J."/>
            <person name="Luo M."/>
            <person name="Machado C.A."/>
            <person name="Makalowski W."/>
            <person name="Marzo M."/>
            <person name="Matsuda M."/>
            <person name="Matzkin L."/>
            <person name="McAllister B."/>
            <person name="McBride C.S."/>
            <person name="McKernan B."/>
            <person name="McKernan K."/>
            <person name="Mendez-Lago M."/>
            <person name="Minx P."/>
            <person name="Mollenhauer M.U."/>
            <person name="Montooth K."/>
            <person name="Mount S.M."/>
            <person name="Mu X."/>
            <person name="Myers E."/>
            <person name="Negre B."/>
            <person name="Newfeld S."/>
            <person name="Nielsen R."/>
            <person name="Noor M.A."/>
            <person name="O'Grady P."/>
            <person name="Pachter L."/>
            <person name="Papaceit M."/>
            <person name="Parisi M.J."/>
            <person name="Parisi M."/>
            <person name="Parts L."/>
            <person name="Pedersen J.S."/>
            <person name="Pesole G."/>
            <person name="Phillippy A.M."/>
            <person name="Ponting C.P."/>
            <person name="Pop M."/>
            <person name="Porcelli D."/>
            <person name="Powell J.R."/>
            <person name="Prohaska S."/>
            <person name="Pruitt K."/>
            <person name="Puig M."/>
            <person name="Quesneville H."/>
            <person name="Ram K.R."/>
            <person name="Rand D."/>
            <person name="Rasmussen M.D."/>
            <person name="Reed L.K."/>
            <person name="Reenan R."/>
            <person name="Reily A."/>
            <person name="Remington K.A."/>
            <person name="Rieger T.T."/>
            <person name="Ritchie M.G."/>
            <person name="Robin C."/>
            <person name="Rogers Y.H."/>
            <person name="Rohde C."/>
            <person name="Rozas J."/>
            <person name="Rubenfield M.J."/>
            <person name="Ruiz A."/>
            <person name="Russo S."/>
            <person name="Salzberg S.L."/>
            <person name="Sanchez-Gracia A."/>
            <person name="Saranga D.J."/>
            <person name="Sato H."/>
            <person name="Schaeffer S.W."/>
            <person name="Schatz M.C."/>
            <person name="Schlenke T."/>
            <person name="Schwartz R."/>
            <person name="Segarra C."/>
            <person name="Singh R.S."/>
            <person name="Sirot L."/>
            <person name="Sirota M."/>
            <person name="Sisneros N.B."/>
            <person name="Smith C.D."/>
            <person name="Smith T.F."/>
            <person name="Spieth J."/>
            <person name="Stage D.E."/>
            <person name="Stark A."/>
            <person name="Stephan W."/>
            <person name="Strausberg R.L."/>
            <person name="Strempel S."/>
            <person name="Sturgill D."/>
            <person name="Sutton G."/>
            <person name="Sutton G.G."/>
            <person name="Tao W."/>
            <person name="Teichmann S."/>
            <person name="Tobari Y.N."/>
            <person name="Tomimura Y."/>
            <person name="Tsolas J.M."/>
            <person name="Valente V.L."/>
            <person name="Venter E."/>
            <person name="Venter J.C."/>
            <person name="Vicario S."/>
            <person name="Vieira F.G."/>
            <person name="Vilella A.J."/>
            <person name="Villasante A."/>
            <person name="Walenz B."/>
            <person name="Wang J."/>
            <person name="Wasserman M."/>
            <person name="Watts T."/>
            <person name="Wilson D."/>
            <person name="Wilson R.K."/>
            <person name="Wing R.A."/>
            <person name="Wolfner M.F."/>
            <person name="Wong A."/>
            <person name="Wong G.K."/>
            <person name="Wu C.I."/>
            <person name="Wu G."/>
            <person name="Yamamoto D."/>
            <person name="Yang H.P."/>
            <person name="Yang S.P."/>
            <person name="Yorke J.A."/>
            <person name="Yoshida K."/>
            <person name="Zdobnov E."/>
            <person name="Zhang P."/>
            <person name="Zhang Y."/>
            <person name="Zimin A.V."/>
            <person name="Baldwin J."/>
            <person name="Abdouelleil A."/>
            <person name="Abdulkadir J."/>
            <person name="Abebe A."/>
            <person name="Abera B."/>
            <person name="Abreu J."/>
            <person name="Acer S.C."/>
            <person name="Aftuck L."/>
            <person name="Alexander A."/>
            <person name="An P."/>
            <person name="Anderson E."/>
            <person name="Anderson S."/>
            <person name="Arachi H."/>
            <person name="Azer M."/>
            <person name="Bachantsang P."/>
            <person name="Barry A."/>
            <person name="Bayul T."/>
            <person name="Berlin A."/>
            <person name="Bessette D."/>
            <person name="Bloom T."/>
            <person name="Blye J."/>
            <person name="Boguslavskiy L."/>
            <person name="Bonnet C."/>
            <person name="Boukhgalter B."/>
            <person name="Bourzgui I."/>
            <person name="Brown A."/>
            <person name="Cahill P."/>
            <person name="Channer S."/>
            <person name="Cheshatsang Y."/>
            <person name="Chuda L."/>
            <person name="Citroen M."/>
            <person name="Collymore A."/>
            <person name="Cooke P."/>
            <person name="Costello M."/>
            <person name="D'Aco K."/>
            <person name="Daza R."/>
            <person name="De Haan G."/>
            <person name="DeGray S."/>
            <person name="DeMaso C."/>
            <person name="Dhargay N."/>
            <person name="Dooley K."/>
            <person name="Dooley E."/>
            <person name="Doricent M."/>
            <person name="Dorje P."/>
            <person name="Dorjee K."/>
            <person name="Dupes A."/>
            <person name="Elong R."/>
            <person name="Falk J."/>
            <person name="Farina A."/>
            <person name="Faro S."/>
            <person name="Ferguson D."/>
            <person name="Fisher S."/>
            <person name="Foley C.D."/>
            <person name="Franke A."/>
            <person name="Friedrich D."/>
            <person name="Gadbois L."/>
            <person name="Gearin G."/>
            <person name="Gearin C.R."/>
            <person name="Giannoukos G."/>
            <person name="Goode T."/>
            <person name="Graham J."/>
            <person name="Grandbois E."/>
            <person name="Grewal S."/>
            <person name="Gyaltsen K."/>
            <person name="Hafez N."/>
            <person name="Hagos B."/>
            <person name="Hall J."/>
            <person name="Henson C."/>
            <person name="Hollinger A."/>
            <person name="Honan T."/>
            <person name="Huard M.D."/>
            <person name="Hughes L."/>
            <person name="Hurhula B."/>
            <person name="Husby M.E."/>
            <person name="Kamat A."/>
            <person name="Kanga B."/>
            <person name="Kashin S."/>
            <person name="Khazanovich D."/>
            <person name="Kisner P."/>
            <person name="Lance K."/>
            <person name="Lara M."/>
            <person name="Lee W."/>
            <person name="Lennon N."/>
            <person name="Letendre F."/>
            <person name="LeVine R."/>
            <person name="Lipovsky A."/>
            <person name="Liu X."/>
            <person name="Liu J."/>
            <person name="Liu S."/>
            <person name="Lokyitsang T."/>
            <person name="Lokyitsang Y."/>
            <person name="Lubonja R."/>
            <person name="Lui A."/>
            <person name="MacDonald P."/>
            <person name="Magnisalis V."/>
            <person name="Maru K."/>
            <person name="Matthews C."/>
            <person name="McCusker W."/>
            <person name="McDonough S."/>
            <person name="Mehta T."/>
            <person name="Meldrim J."/>
            <person name="Meneus L."/>
            <person name="Mihai O."/>
            <person name="Mihalev A."/>
            <person name="Mihova T."/>
            <person name="Mittelman R."/>
            <person name="Mlenga V."/>
            <person name="Montmayeur A."/>
            <person name="Mulrain L."/>
            <person name="Navidi A."/>
            <person name="Naylor J."/>
            <person name="Negash T."/>
            <person name="Nguyen T."/>
            <person name="Nguyen N."/>
            <person name="Nicol R."/>
            <person name="Norbu C."/>
            <person name="Norbu N."/>
            <person name="Novod N."/>
            <person name="O'Neill B."/>
            <person name="Osman S."/>
            <person name="Markiewicz E."/>
            <person name="Oyono O.L."/>
            <person name="Patti C."/>
            <person name="Phunkhang P."/>
            <person name="Pierre F."/>
            <person name="Priest M."/>
            <person name="Raghuraman S."/>
            <person name="Rege F."/>
            <person name="Reyes R."/>
            <person name="Rise C."/>
            <person name="Rogov P."/>
            <person name="Ross K."/>
            <person name="Ryan E."/>
            <person name="Settipalli S."/>
            <person name="Shea T."/>
            <person name="Sherpa N."/>
            <person name="Shi L."/>
            <person name="Shih D."/>
            <person name="Sparrow T."/>
            <person name="Spaulding J."/>
            <person name="Stalker J."/>
            <person name="Stange-Thomann N."/>
            <person name="Stavropoulos S."/>
            <person name="Stone C."/>
            <person name="Strader C."/>
            <person name="Tesfaye S."/>
            <person name="Thomson T."/>
            <person name="Thoulutsang Y."/>
            <person name="Thoulutsang D."/>
            <person name="Topham K."/>
            <person name="Topping I."/>
            <person name="Tsamla T."/>
            <person name="Vassiliev H."/>
            <person name="Vo A."/>
            <person name="Wangchuk T."/>
            <person name="Wangdi T."/>
            <person name="Weiand M."/>
            <person name="Wilkinson J."/>
            <person name="Wilson A."/>
            <person name="Yadav S."/>
            <person name="Young G."/>
            <person name="Yu Q."/>
            <person name="Zembek L."/>
            <person name="Zhong D."/>
            <person name="Zimmer A."/>
            <person name="Zwirko Z."/>
            <person name="Jaffe D.B."/>
            <person name="Alvarez P."/>
            <person name="Brockman W."/>
            <person name="Butler J."/>
            <person name="Chin C."/>
            <person name="Gnerre S."/>
            <person name="Grabherr M."/>
            <person name="Kleber M."/>
            <person name="Mauceli E."/>
            <person name="MacCallum I."/>
        </authorList>
    </citation>
    <scope>NUCLEOTIDE SEQUENCE [LARGE SCALE GENOMIC DNA]</scope>
    <source>
        <strain evidence="11">Tucson 15287-2541.00</strain>
    </source>
</reference>
<comment type="subcellular location">
    <subcellularLocation>
        <location evidence="1">Membrane</location>
        <topology evidence="1">Multi-pass membrane protein</topology>
    </subcellularLocation>
</comment>
<evidence type="ECO:0000256" key="6">
    <source>
        <dbReference type="ARBA" id="ARBA00023136"/>
    </source>
</evidence>
<evidence type="ECO:0000256" key="4">
    <source>
        <dbReference type="ARBA" id="ARBA00022692"/>
    </source>
</evidence>
<comment type="similarity">
    <text evidence="2">Belongs to the major facilitator superfamily.</text>
</comment>
<feature type="transmembrane region" description="Helical" evidence="8">
    <location>
        <begin position="135"/>
        <end position="154"/>
    </location>
</feature>
<protein>
    <submittedName>
        <fullName evidence="10">GH12739</fullName>
    </submittedName>
</protein>
<accession>B4JKV4</accession>
<dbReference type="InterPro" id="IPR036259">
    <property type="entry name" value="MFS_trans_sf"/>
</dbReference>
<feature type="transmembrane region" description="Helical" evidence="8">
    <location>
        <begin position="160"/>
        <end position="181"/>
    </location>
</feature>
<dbReference type="eggNOG" id="KOG0255">
    <property type="taxonomic scope" value="Eukaryota"/>
</dbReference>
<feature type="transmembrane region" description="Helical" evidence="8">
    <location>
        <begin position="59"/>
        <end position="82"/>
    </location>
</feature>
<dbReference type="PROSITE" id="PS50850">
    <property type="entry name" value="MFS"/>
    <property type="match status" value="1"/>
</dbReference>
<keyword evidence="5 8" id="KW-1133">Transmembrane helix</keyword>
<dbReference type="Pfam" id="PF00083">
    <property type="entry name" value="Sugar_tr"/>
    <property type="match status" value="1"/>
</dbReference>
<evidence type="ECO:0000256" key="1">
    <source>
        <dbReference type="ARBA" id="ARBA00004141"/>
    </source>
</evidence>
<dbReference type="GO" id="GO:0022857">
    <property type="term" value="F:transmembrane transporter activity"/>
    <property type="evidence" value="ECO:0007669"/>
    <property type="project" value="InterPro"/>
</dbReference>
<feature type="transmembrane region" description="Helical" evidence="8">
    <location>
        <begin position="193"/>
        <end position="218"/>
    </location>
</feature>
<feature type="transmembrane region" description="Helical" evidence="8">
    <location>
        <begin position="548"/>
        <end position="567"/>
    </location>
</feature>
<gene>
    <name evidence="10" type="primary">Dgri\GH12739</name>
    <name evidence="10" type="ORF">Dgri_GH12739</name>
</gene>
<feature type="transmembrane region" description="Helical" evidence="8">
    <location>
        <begin position="434"/>
        <end position="454"/>
    </location>
</feature>
<keyword evidence="3" id="KW-0813">Transport</keyword>
<dbReference type="OMA" id="SAVMWGY"/>
<dbReference type="OrthoDB" id="3936150at2759"/>
<dbReference type="GO" id="GO:0016020">
    <property type="term" value="C:membrane"/>
    <property type="evidence" value="ECO:0007669"/>
    <property type="project" value="UniProtKB-SubCell"/>
</dbReference>
<dbReference type="AlphaFoldDB" id="B4JKV4"/>
<sequence length="574" mass="62420">MNQLDENLSKHISGIPTTANNKMVKIEEEQQQQQQQQQPDSAVAKCGEQPADFETAIDAAGFGMFNILLLLVAVFAAMATVYETSTMSYILPSAECDLKLSLLDKGILNAITYAGMISSAIFWGYVADTKGRKKLLIFGYVADTICVVGCALSQNVVQLLIFKYLGGFIMSGPFAVLMTYLTEFHGRQYRQRIMMMVGIMFCIGTLSLPGLAMGILPLSLDINIWGLSLHAWQVFVAITAMPSILSCAFFPFFPESPKFLMSQGRNQEALEAFKFIYALNTRQPRDAFPIKQLANEVPAKPNPQQPISDPESEPNKGQLKVAKSSLHSGLLQLRPLFVKPYLSLSLMVYLLNFCVLLGQNTIRLWMPQLFASITEYDQLISNQLPEGSDGGTSICNIVEFSVNRTRVQLDAAALDNPLAKCSVNISAAAYTNNLIVASAGLVSYILAGFLVNLVGVKRIMCLCLFTAGSCSLGMYWSSTSAATVALASGFVTMGSIAGTSLISASLGMFPTALRTMIVSLSMMVGRMGSLSGNIFFPALMSLGCLPPFLMVSFFMFFACLLGSFLPVKNKAILK</sequence>
<proteinExistence type="inferred from homology"/>
<evidence type="ECO:0000313" key="11">
    <source>
        <dbReference type="Proteomes" id="UP000001070"/>
    </source>
</evidence>
<organism evidence="11">
    <name type="scientific">Drosophila grimshawi</name>
    <name type="common">Hawaiian fruit fly</name>
    <name type="synonym">Idiomyia grimshawi</name>
    <dbReference type="NCBI Taxonomy" id="7222"/>
    <lineage>
        <taxon>Eukaryota</taxon>
        <taxon>Metazoa</taxon>
        <taxon>Ecdysozoa</taxon>
        <taxon>Arthropoda</taxon>
        <taxon>Hexapoda</taxon>
        <taxon>Insecta</taxon>
        <taxon>Pterygota</taxon>
        <taxon>Neoptera</taxon>
        <taxon>Endopterygota</taxon>
        <taxon>Diptera</taxon>
        <taxon>Brachycera</taxon>
        <taxon>Muscomorpha</taxon>
        <taxon>Ephydroidea</taxon>
        <taxon>Drosophilidae</taxon>
        <taxon>Drosophila</taxon>
        <taxon>Hawaiian Drosophila</taxon>
    </lineage>
</organism>
<evidence type="ECO:0000256" key="8">
    <source>
        <dbReference type="SAM" id="Phobius"/>
    </source>
</evidence>
<feature type="transmembrane region" description="Helical" evidence="8">
    <location>
        <begin position="230"/>
        <end position="253"/>
    </location>
</feature>
<dbReference type="PANTHER" id="PTHR23511">
    <property type="entry name" value="SYNAPTIC VESICLE GLYCOPROTEIN 2"/>
    <property type="match status" value="1"/>
</dbReference>
<dbReference type="Proteomes" id="UP000001070">
    <property type="component" value="Unassembled WGS sequence"/>
</dbReference>
<dbReference type="InterPro" id="IPR020846">
    <property type="entry name" value="MFS_dom"/>
</dbReference>
<dbReference type="STRING" id="7222.B4JKV4"/>
<dbReference type="PANTHER" id="PTHR23511:SF36">
    <property type="entry name" value="EG:BACR7A4.13 PROTEIN-RELATED"/>
    <property type="match status" value="1"/>
</dbReference>
<keyword evidence="6 8" id="KW-0472">Membrane</keyword>
<feature type="transmembrane region" description="Helical" evidence="8">
    <location>
        <begin position="482"/>
        <end position="504"/>
    </location>
</feature>
<dbReference type="InParanoid" id="B4JKV4"/>
<evidence type="ECO:0000256" key="5">
    <source>
        <dbReference type="ARBA" id="ARBA00022989"/>
    </source>
</evidence>
<evidence type="ECO:0000256" key="2">
    <source>
        <dbReference type="ARBA" id="ARBA00008335"/>
    </source>
</evidence>
<name>B4JKV4_DROGR</name>
<dbReference type="InterPro" id="IPR005828">
    <property type="entry name" value="MFS_sugar_transport-like"/>
</dbReference>